<dbReference type="AlphaFoldDB" id="A0A1H3X0R1"/>
<proteinExistence type="predicted"/>
<evidence type="ECO:0000256" key="1">
    <source>
        <dbReference type="SAM" id="Phobius"/>
    </source>
</evidence>
<name>A0A1H3X0R1_9BACT</name>
<gene>
    <name evidence="3" type="ORF">SAMN05192529_104133</name>
</gene>
<evidence type="ECO:0000259" key="2">
    <source>
        <dbReference type="Pfam" id="PF22847"/>
    </source>
</evidence>
<protein>
    <submittedName>
        <fullName evidence="3">Glycosyl hydrolases family 43</fullName>
    </submittedName>
</protein>
<evidence type="ECO:0000313" key="4">
    <source>
        <dbReference type="Proteomes" id="UP000199041"/>
    </source>
</evidence>
<evidence type="ECO:0000313" key="3">
    <source>
        <dbReference type="EMBL" id="SDZ92976.1"/>
    </source>
</evidence>
<dbReference type="OrthoDB" id="9758923at2"/>
<dbReference type="Pfam" id="PF22847">
    <property type="entry name" value="BT_3657-like_N"/>
    <property type="match status" value="1"/>
</dbReference>
<dbReference type="InterPro" id="IPR055133">
    <property type="entry name" value="BT_3657-like_N"/>
</dbReference>
<accession>A0A1H3X0R1</accession>
<dbReference type="GO" id="GO:0016787">
    <property type="term" value="F:hydrolase activity"/>
    <property type="evidence" value="ECO:0007669"/>
    <property type="project" value="UniProtKB-KW"/>
</dbReference>
<dbReference type="InterPro" id="IPR050727">
    <property type="entry name" value="GH43_arabinanases"/>
</dbReference>
<feature type="domain" description="Arabinosidase BT-3657-like N-terminal" evidence="2">
    <location>
        <begin position="44"/>
        <end position="130"/>
    </location>
</feature>
<feature type="transmembrane region" description="Helical" evidence="1">
    <location>
        <begin position="12"/>
        <end position="36"/>
    </location>
</feature>
<keyword evidence="3" id="KW-0378">Hydrolase</keyword>
<keyword evidence="1" id="KW-1133">Transmembrane helix</keyword>
<keyword evidence="1" id="KW-0812">Transmembrane</keyword>
<dbReference type="CDD" id="cd08983">
    <property type="entry name" value="GH43_Bt3655-like"/>
    <property type="match status" value="1"/>
</dbReference>
<dbReference type="EMBL" id="FNQY01000004">
    <property type="protein sequence ID" value="SDZ92976.1"/>
    <property type="molecule type" value="Genomic_DNA"/>
</dbReference>
<dbReference type="SUPFAM" id="SSF75005">
    <property type="entry name" value="Arabinanase/levansucrase/invertase"/>
    <property type="match status" value="1"/>
</dbReference>
<dbReference type="PANTHER" id="PTHR43301">
    <property type="entry name" value="ARABINAN ENDO-1,5-ALPHA-L-ARABINOSIDASE"/>
    <property type="match status" value="1"/>
</dbReference>
<dbReference type="Gene3D" id="2.115.10.20">
    <property type="entry name" value="Glycosyl hydrolase domain, family 43"/>
    <property type="match status" value="1"/>
</dbReference>
<dbReference type="STRING" id="551991.SAMN05192529_104133"/>
<reference evidence="3 4" key="1">
    <citation type="submission" date="2016-10" db="EMBL/GenBank/DDBJ databases">
        <authorList>
            <person name="de Groot N.N."/>
        </authorList>
    </citation>
    <scope>NUCLEOTIDE SEQUENCE [LARGE SCALE GENOMIC DNA]</scope>
    <source>
        <strain evidence="3 4">Vu-144</strain>
    </source>
</reference>
<dbReference type="Proteomes" id="UP000199041">
    <property type="component" value="Unassembled WGS sequence"/>
</dbReference>
<keyword evidence="1" id="KW-0472">Membrane</keyword>
<organism evidence="3 4">
    <name type="scientific">Arachidicoccus rhizosphaerae</name>
    <dbReference type="NCBI Taxonomy" id="551991"/>
    <lineage>
        <taxon>Bacteria</taxon>
        <taxon>Pseudomonadati</taxon>
        <taxon>Bacteroidota</taxon>
        <taxon>Chitinophagia</taxon>
        <taxon>Chitinophagales</taxon>
        <taxon>Chitinophagaceae</taxon>
        <taxon>Arachidicoccus</taxon>
    </lineage>
</organism>
<sequence>MQQKKSIFKALLLCYSRLFSARLGGVLWLCVMSMILTTSCQRHAFLYTSFHEPANQGLRLLYSQDGYHWDSLPGIFLQPEVGPDKIMRDPSMVQGPDGVFHLVWTLAWKGNHGFGYASSKDLIHWSEQKVIPIMSTQPQTVNVWAPELFYRKKNKDFLVVWASTIPFKFAKGIEDEDNNHRLYYSITKDFKHFSSPELYYDPGYSSIDATLVQRGSSDFVLVFKDNTRNERDIKVAFGKSALGPFTSSSKAFTPMYSEGPSVLKTKDEYLIYYDWYRQGRFGAARTRDFKHFEDITNKVVVPKGHKHGTILPVSRRFLNKLKAKRR</sequence>
<dbReference type="PANTHER" id="PTHR43301:SF3">
    <property type="entry name" value="ARABINAN ENDO-1,5-ALPHA-L-ARABINOSIDASE A-RELATED"/>
    <property type="match status" value="1"/>
</dbReference>
<keyword evidence="4" id="KW-1185">Reference proteome</keyword>
<dbReference type="InterPro" id="IPR023296">
    <property type="entry name" value="Glyco_hydro_beta-prop_sf"/>
</dbReference>
<dbReference type="RefSeq" id="WP_091394648.1">
    <property type="nucleotide sequence ID" value="NZ_FNQY01000004.1"/>
</dbReference>